<name>A0A8X6KQ81_9ARAC</name>
<accession>A0A8X6KQ81</accession>
<dbReference type="Pfam" id="PF03647">
    <property type="entry name" value="Tmemb_14"/>
    <property type="match status" value="1"/>
</dbReference>
<reference evidence="7" key="1">
    <citation type="submission" date="2020-08" db="EMBL/GenBank/DDBJ databases">
        <title>Multicomponent nature underlies the extraordinary mechanical properties of spider dragline silk.</title>
        <authorList>
            <person name="Kono N."/>
            <person name="Nakamura H."/>
            <person name="Mori M."/>
            <person name="Yoshida Y."/>
            <person name="Ohtoshi R."/>
            <person name="Malay A.D."/>
            <person name="Moran D.A.P."/>
            <person name="Tomita M."/>
            <person name="Numata K."/>
            <person name="Arakawa K."/>
        </authorList>
    </citation>
    <scope>NUCLEOTIDE SEQUENCE</scope>
</reference>
<evidence type="ECO:0000256" key="6">
    <source>
        <dbReference type="SAM" id="Phobius"/>
    </source>
</evidence>
<evidence type="ECO:0000256" key="3">
    <source>
        <dbReference type="ARBA" id="ARBA00022692"/>
    </source>
</evidence>
<feature type="transmembrane region" description="Helical" evidence="6">
    <location>
        <begin position="55"/>
        <end position="73"/>
    </location>
</feature>
<dbReference type="PANTHER" id="PTHR12668:SF43">
    <property type="entry name" value="TRANSMEMBRANE PROTEIN 14 HOMOLOG"/>
    <property type="match status" value="1"/>
</dbReference>
<evidence type="ECO:0000313" key="8">
    <source>
        <dbReference type="Proteomes" id="UP000886998"/>
    </source>
</evidence>
<organism evidence="7 8">
    <name type="scientific">Trichonephila inaurata madagascariensis</name>
    <dbReference type="NCBI Taxonomy" id="2747483"/>
    <lineage>
        <taxon>Eukaryota</taxon>
        <taxon>Metazoa</taxon>
        <taxon>Ecdysozoa</taxon>
        <taxon>Arthropoda</taxon>
        <taxon>Chelicerata</taxon>
        <taxon>Arachnida</taxon>
        <taxon>Araneae</taxon>
        <taxon>Araneomorphae</taxon>
        <taxon>Entelegynae</taxon>
        <taxon>Araneoidea</taxon>
        <taxon>Nephilidae</taxon>
        <taxon>Trichonephila</taxon>
        <taxon>Trichonephila inaurata</taxon>
    </lineage>
</organism>
<dbReference type="AlphaFoldDB" id="A0A8X6KQ81"/>
<evidence type="ECO:0000256" key="5">
    <source>
        <dbReference type="ARBA" id="ARBA00023136"/>
    </source>
</evidence>
<comment type="subcellular location">
    <subcellularLocation>
        <location evidence="1">Membrane</location>
    </subcellularLocation>
</comment>
<protein>
    <submittedName>
        <fullName evidence="7">Transmembrane protein 14C</fullName>
    </submittedName>
</protein>
<keyword evidence="8" id="KW-1185">Reference proteome</keyword>
<sequence>MGVDIIGACYALSVAAGGVMGYVKAGTTSSLIAGITFGSILAYGAYQTSIDETNYVLSFMATSTLGAVMLIRFYNTGKFMPAGLMSTLSGLMLLRYVLKHMMPSSTKV</sequence>
<evidence type="ECO:0000313" key="7">
    <source>
        <dbReference type="EMBL" id="GFS65899.1"/>
    </source>
</evidence>
<dbReference type="InterPro" id="IPR044890">
    <property type="entry name" value="TMEM14_sf"/>
</dbReference>
<dbReference type="GO" id="GO:0070453">
    <property type="term" value="P:regulation of heme biosynthetic process"/>
    <property type="evidence" value="ECO:0007669"/>
    <property type="project" value="TreeGrafter"/>
</dbReference>
<gene>
    <name evidence="7" type="primary">tmem14c</name>
    <name evidence="7" type="ORF">TNIN_146371</name>
</gene>
<comment type="caution">
    <text evidence="7">The sequence shown here is derived from an EMBL/GenBank/DDBJ whole genome shotgun (WGS) entry which is preliminary data.</text>
</comment>
<dbReference type="PANTHER" id="PTHR12668">
    <property type="entry name" value="TRANSMEMBRANE PROTEIN 14, 15"/>
    <property type="match status" value="1"/>
</dbReference>
<keyword evidence="4 6" id="KW-1133">Transmembrane helix</keyword>
<feature type="transmembrane region" description="Helical" evidence="6">
    <location>
        <begin position="79"/>
        <end position="98"/>
    </location>
</feature>
<keyword evidence="5 6" id="KW-0472">Membrane</keyword>
<dbReference type="GO" id="GO:0031966">
    <property type="term" value="C:mitochondrial membrane"/>
    <property type="evidence" value="ECO:0007669"/>
    <property type="project" value="TreeGrafter"/>
</dbReference>
<dbReference type="Proteomes" id="UP000886998">
    <property type="component" value="Unassembled WGS sequence"/>
</dbReference>
<dbReference type="OrthoDB" id="5620at2759"/>
<dbReference type="Gene3D" id="1.10.10.1740">
    <property type="entry name" value="Transmembrane protein 14-like"/>
    <property type="match status" value="1"/>
</dbReference>
<dbReference type="InterPro" id="IPR005349">
    <property type="entry name" value="TMEM14"/>
</dbReference>
<evidence type="ECO:0000256" key="1">
    <source>
        <dbReference type="ARBA" id="ARBA00004370"/>
    </source>
</evidence>
<dbReference type="EMBL" id="BMAV01028207">
    <property type="protein sequence ID" value="GFS65899.1"/>
    <property type="molecule type" value="Genomic_DNA"/>
</dbReference>
<proteinExistence type="inferred from homology"/>
<evidence type="ECO:0000256" key="2">
    <source>
        <dbReference type="ARBA" id="ARBA00007590"/>
    </source>
</evidence>
<evidence type="ECO:0000256" key="4">
    <source>
        <dbReference type="ARBA" id="ARBA00022989"/>
    </source>
</evidence>
<comment type="similarity">
    <text evidence="2">Belongs to the TMEM14 family.</text>
</comment>
<keyword evidence="3 6" id="KW-0812">Transmembrane</keyword>
<feature type="transmembrane region" description="Helical" evidence="6">
    <location>
        <begin position="31"/>
        <end position="48"/>
    </location>
</feature>